<proteinExistence type="predicted"/>
<evidence type="ECO:0000313" key="2">
    <source>
        <dbReference type="Proteomes" id="UP000055024"/>
    </source>
</evidence>
<reference evidence="1 2" key="1">
    <citation type="submission" date="2015-01" db="EMBL/GenBank/DDBJ databases">
        <title>Evolution of Trichinella species and genotypes.</title>
        <authorList>
            <person name="Korhonen P.K."/>
            <person name="Edoardo P."/>
            <person name="Giuseppe L.R."/>
            <person name="Gasser R.B."/>
        </authorList>
    </citation>
    <scope>NUCLEOTIDE SEQUENCE [LARGE SCALE GENOMIC DNA]</scope>
    <source>
        <strain evidence="1">ISS1029</strain>
    </source>
</reference>
<accession>A0A0V1GJW3</accession>
<name>A0A0V1GJW3_9BILA</name>
<dbReference type="AlphaFoldDB" id="A0A0V1GJW3"/>
<keyword evidence="2" id="KW-1185">Reference proteome</keyword>
<organism evidence="1 2">
    <name type="scientific">Trichinella zimbabwensis</name>
    <dbReference type="NCBI Taxonomy" id="268475"/>
    <lineage>
        <taxon>Eukaryota</taxon>
        <taxon>Metazoa</taxon>
        <taxon>Ecdysozoa</taxon>
        <taxon>Nematoda</taxon>
        <taxon>Enoplea</taxon>
        <taxon>Dorylaimia</taxon>
        <taxon>Trichinellida</taxon>
        <taxon>Trichinellidae</taxon>
        <taxon>Trichinella</taxon>
    </lineage>
</organism>
<evidence type="ECO:0000313" key="1">
    <source>
        <dbReference type="EMBL" id="KRY98444.1"/>
    </source>
</evidence>
<dbReference type="EMBL" id="JYDP01001366">
    <property type="protein sequence ID" value="KRY98444.1"/>
    <property type="molecule type" value="Genomic_DNA"/>
</dbReference>
<dbReference type="Proteomes" id="UP000055024">
    <property type="component" value="Unassembled WGS sequence"/>
</dbReference>
<comment type="caution">
    <text evidence="1">The sequence shown here is derived from an EMBL/GenBank/DDBJ whole genome shotgun (WGS) entry which is preliminary data.</text>
</comment>
<sequence length="33" mass="3883">MDVDNLTYTLTLEYGQNAESKLYQVEKVELDIF</sequence>
<protein>
    <submittedName>
        <fullName evidence="1">Uncharacterized protein</fullName>
    </submittedName>
</protein>
<gene>
    <name evidence="1" type="ORF">T11_3268</name>
</gene>